<gene>
    <name evidence="2" type="ORF">BS47DRAFT_1398770</name>
</gene>
<sequence length="148" mass="16615">MNISEVLDQIEADKVASAVEAAKKDKVKHWKAENAERVHEEKVKKVVYRSVKAVAKYFWDHEAKVEKAAEKAQKTHLVEEAKLSLAAKKELAQQEQECAKVKKKALQDATKASQELASKGKRKCTYGSMGEDKENELTKDDCSMPSPK</sequence>
<evidence type="ECO:0000313" key="2">
    <source>
        <dbReference type="EMBL" id="KAF9507295.1"/>
    </source>
</evidence>
<feature type="compositionally biased region" description="Basic and acidic residues" evidence="1">
    <location>
        <begin position="130"/>
        <end position="142"/>
    </location>
</feature>
<protein>
    <submittedName>
        <fullName evidence="2">Uncharacterized protein</fullName>
    </submittedName>
</protein>
<name>A0A9P6DR68_9AGAM</name>
<comment type="caution">
    <text evidence="2">The sequence shown here is derived from an EMBL/GenBank/DDBJ whole genome shotgun (WGS) entry which is preliminary data.</text>
</comment>
<feature type="region of interest" description="Disordered" evidence="1">
    <location>
        <begin position="110"/>
        <end position="148"/>
    </location>
</feature>
<evidence type="ECO:0000256" key="1">
    <source>
        <dbReference type="SAM" id="MobiDB-lite"/>
    </source>
</evidence>
<dbReference type="Proteomes" id="UP000886523">
    <property type="component" value="Unassembled WGS sequence"/>
</dbReference>
<keyword evidence="3" id="KW-1185">Reference proteome</keyword>
<dbReference type="AlphaFoldDB" id="A0A9P6DR68"/>
<reference evidence="2" key="1">
    <citation type="journal article" date="2020" name="Nat. Commun.">
        <title>Large-scale genome sequencing of mycorrhizal fungi provides insights into the early evolution of symbiotic traits.</title>
        <authorList>
            <person name="Miyauchi S."/>
            <person name="Kiss E."/>
            <person name="Kuo A."/>
            <person name="Drula E."/>
            <person name="Kohler A."/>
            <person name="Sanchez-Garcia M."/>
            <person name="Morin E."/>
            <person name="Andreopoulos B."/>
            <person name="Barry K.W."/>
            <person name="Bonito G."/>
            <person name="Buee M."/>
            <person name="Carver A."/>
            <person name="Chen C."/>
            <person name="Cichocki N."/>
            <person name="Clum A."/>
            <person name="Culley D."/>
            <person name="Crous P.W."/>
            <person name="Fauchery L."/>
            <person name="Girlanda M."/>
            <person name="Hayes R.D."/>
            <person name="Keri Z."/>
            <person name="LaButti K."/>
            <person name="Lipzen A."/>
            <person name="Lombard V."/>
            <person name="Magnuson J."/>
            <person name="Maillard F."/>
            <person name="Murat C."/>
            <person name="Nolan M."/>
            <person name="Ohm R.A."/>
            <person name="Pangilinan J."/>
            <person name="Pereira M.F."/>
            <person name="Perotto S."/>
            <person name="Peter M."/>
            <person name="Pfister S."/>
            <person name="Riley R."/>
            <person name="Sitrit Y."/>
            <person name="Stielow J.B."/>
            <person name="Szollosi G."/>
            <person name="Zifcakova L."/>
            <person name="Stursova M."/>
            <person name="Spatafora J.W."/>
            <person name="Tedersoo L."/>
            <person name="Vaario L.M."/>
            <person name="Yamada A."/>
            <person name="Yan M."/>
            <person name="Wang P."/>
            <person name="Xu J."/>
            <person name="Bruns T."/>
            <person name="Baldrian P."/>
            <person name="Vilgalys R."/>
            <person name="Dunand C."/>
            <person name="Henrissat B."/>
            <person name="Grigoriev I.V."/>
            <person name="Hibbett D."/>
            <person name="Nagy L.G."/>
            <person name="Martin F.M."/>
        </authorList>
    </citation>
    <scope>NUCLEOTIDE SEQUENCE</scope>
    <source>
        <strain evidence="2">UP504</strain>
    </source>
</reference>
<accession>A0A9P6DR68</accession>
<evidence type="ECO:0000313" key="3">
    <source>
        <dbReference type="Proteomes" id="UP000886523"/>
    </source>
</evidence>
<organism evidence="2 3">
    <name type="scientific">Hydnum rufescens UP504</name>
    <dbReference type="NCBI Taxonomy" id="1448309"/>
    <lineage>
        <taxon>Eukaryota</taxon>
        <taxon>Fungi</taxon>
        <taxon>Dikarya</taxon>
        <taxon>Basidiomycota</taxon>
        <taxon>Agaricomycotina</taxon>
        <taxon>Agaricomycetes</taxon>
        <taxon>Cantharellales</taxon>
        <taxon>Hydnaceae</taxon>
        <taxon>Hydnum</taxon>
    </lineage>
</organism>
<dbReference type="EMBL" id="MU129085">
    <property type="protein sequence ID" value="KAF9507295.1"/>
    <property type="molecule type" value="Genomic_DNA"/>
</dbReference>
<proteinExistence type="predicted"/>